<gene>
    <name evidence="1" type="ORF">LCGC14_2035360</name>
</gene>
<sequence length="24" mass="2467">EAMKEFIAAVPMMAGEEGADAALN</sequence>
<comment type="caution">
    <text evidence="1">The sequence shown here is derived from an EMBL/GenBank/DDBJ whole genome shotgun (WGS) entry which is preliminary data.</text>
</comment>
<evidence type="ECO:0000313" key="1">
    <source>
        <dbReference type="EMBL" id="KKL77386.1"/>
    </source>
</evidence>
<dbReference type="AlphaFoldDB" id="A0A0F9FG21"/>
<proteinExistence type="predicted"/>
<dbReference type="EMBL" id="LAZR01023762">
    <property type="protein sequence ID" value="KKL77386.1"/>
    <property type="molecule type" value="Genomic_DNA"/>
</dbReference>
<accession>A0A0F9FG21</accession>
<protein>
    <submittedName>
        <fullName evidence="1">Uncharacterized protein</fullName>
    </submittedName>
</protein>
<name>A0A0F9FG21_9ZZZZ</name>
<feature type="non-terminal residue" evidence="1">
    <location>
        <position position="1"/>
    </location>
</feature>
<organism evidence="1">
    <name type="scientific">marine sediment metagenome</name>
    <dbReference type="NCBI Taxonomy" id="412755"/>
    <lineage>
        <taxon>unclassified sequences</taxon>
        <taxon>metagenomes</taxon>
        <taxon>ecological metagenomes</taxon>
    </lineage>
</organism>
<reference evidence="1" key="1">
    <citation type="journal article" date="2015" name="Nature">
        <title>Complex archaea that bridge the gap between prokaryotes and eukaryotes.</title>
        <authorList>
            <person name="Spang A."/>
            <person name="Saw J.H."/>
            <person name="Jorgensen S.L."/>
            <person name="Zaremba-Niedzwiedzka K."/>
            <person name="Martijn J."/>
            <person name="Lind A.E."/>
            <person name="van Eijk R."/>
            <person name="Schleper C."/>
            <person name="Guy L."/>
            <person name="Ettema T.J."/>
        </authorList>
    </citation>
    <scope>NUCLEOTIDE SEQUENCE</scope>
</reference>